<reference evidence="1 2" key="1">
    <citation type="journal article" date="2022" name="Front. Microbiol.">
        <title>Commensal bacteria contribute to the growth of multidrug-resistant Avibacterium paragallinarum in chickens.</title>
        <authorList>
            <person name="Zhu J."/>
            <person name="Chen Y."/>
            <person name="Wu Y."/>
            <person name="Wang Y."/>
            <person name="Zhu K."/>
        </authorList>
    </citation>
    <scope>NUCLEOTIDE SEQUENCE [LARGE SCALE GENOMIC DNA]</scope>
    <source>
        <strain evidence="1 2">AV12</strain>
    </source>
</reference>
<comment type="caution">
    <text evidence="1">The sequence shown here is derived from an EMBL/GenBank/DDBJ whole genome shotgun (WGS) entry which is preliminary data.</text>
</comment>
<dbReference type="Proteomes" id="UP001352533">
    <property type="component" value="Unassembled WGS sequence"/>
</dbReference>
<sequence>MQENWVKNCPNGSKTIKAILSAKQGNFYRFCKADNKVKGSKNPRPNRPNGDKIFRKVTPERSVASMGLLFVKKILLE</sequence>
<keyword evidence="2" id="KW-1185">Reference proteome</keyword>
<dbReference type="EMBL" id="JAMDKS010000001">
    <property type="protein sequence ID" value="MEE6111649.1"/>
    <property type="molecule type" value="Genomic_DNA"/>
</dbReference>
<dbReference type="RefSeq" id="WP_194750076.1">
    <property type="nucleotide sequence ID" value="NZ_JACEWB010000001.1"/>
</dbReference>
<name>A0ABU7QLJ7_AVIPA</name>
<gene>
    <name evidence="1" type="ORF">M5S25_00250</name>
</gene>
<organism evidence="1 2">
    <name type="scientific">Avibacterium paragallinarum</name>
    <name type="common">Haemophilus gallinarum</name>
    <dbReference type="NCBI Taxonomy" id="728"/>
    <lineage>
        <taxon>Bacteria</taxon>
        <taxon>Pseudomonadati</taxon>
        <taxon>Pseudomonadota</taxon>
        <taxon>Gammaproteobacteria</taxon>
        <taxon>Pasteurellales</taxon>
        <taxon>Pasteurellaceae</taxon>
        <taxon>Avibacterium</taxon>
    </lineage>
</organism>
<accession>A0ABU7QLJ7</accession>
<evidence type="ECO:0000313" key="2">
    <source>
        <dbReference type="Proteomes" id="UP001352533"/>
    </source>
</evidence>
<proteinExistence type="predicted"/>
<evidence type="ECO:0000313" key="1">
    <source>
        <dbReference type="EMBL" id="MEE6111649.1"/>
    </source>
</evidence>
<protein>
    <submittedName>
        <fullName evidence="1">Uncharacterized protein</fullName>
    </submittedName>
</protein>